<dbReference type="SUPFAM" id="SSF110710">
    <property type="entry name" value="TTHA0583/YokD-like"/>
    <property type="match status" value="1"/>
</dbReference>
<dbReference type="Pfam" id="PF02522">
    <property type="entry name" value="Antibiotic_NAT"/>
    <property type="match status" value="1"/>
</dbReference>
<dbReference type="GO" id="GO:0008080">
    <property type="term" value="F:N-acetyltransferase activity"/>
    <property type="evidence" value="ECO:0007669"/>
    <property type="project" value="InterPro"/>
</dbReference>
<dbReference type="PANTHER" id="PTHR11104">
    <property type="entry name" value="AMINOGLYCOSIDE N3-ACETYLTRANSFERASE"/>
    <property type="match status" value="1"/>
</dbReference>
<keyword evidence="2" id="KW-0808">Transferase</keyword>
<proteinExistence type="inferred from homology"/>
<comment type="caution">
    <text evidence="4">The sequence shown here is derived from an EMBL/GenBank/DDBJ whole genome shotgun (WGS) entry which is preliminary data.</text>
</comment>
<keyword evidence="5" id="KW-1185">Reference proteome</keyword>
<gene>
    <name evidence="4" type="ORF">GCM10010269_06810</name>
</gene>
<dbReference type="AlphaFoldDB" id="A0A918FR26"/>
<dbReference type="InterPro" id="IPR003679">
    <property type="entry name" value="Amioglycoside_AcTrfase"/>
</dbReference>
<organism evidence="4 5">
    <name type="scientific">Streptomyces humidus</name>
    <dbReference type="NCBI Taxonomy" id="52259"/>
    <lineage>
        <taxon>Bacteria</taxon>
        <taxon>Bacillati</taxon>
        <taxon>Actinomycetota</taxon>
        <taxon>Actinomycetes</taxon>
        <taxon>Kitasatosporales</taxon>
        <taxon>Streptomycetaceae</taxon>
        <taxon>Streptomyces</taxon>
    </lineage>
</organism>
<dbReference type="EMBL" id="BMTL01000002">
    <property type="protein sequence ID" value="GGR70534.1"/>
    <property type="molecule type" value="Genomic_DNA"/>
</dbReference>
<keyword evidence="3" id="KW-0012">Acyltransferase</keyword>
<sequence>MTDGARLVRFLRDLGVRRGGVLLAHASLSGAGLAPAVVRDALLRALGPQGTLVTPAFTPENSDTSERDRALTAHLTERQKALYRAAMPAFDPNVTPCPAVGALADCVRATPRAVRSGHPQTSFAAIGPRARELLAGHDPHCHLGERSPLARLYAVNAQILLFRVGFEACSAFHLAEYRMTPLPPTRTYRCVAGSGEWISYEDIVLDDSDFAAIGALLPPALLTEGEFAGKAATLVEMRDTVDAAQRQMSGYRWRTAQNGPPGREPGRAQCWFRPQDAVG</sequence>
<dbReference type="GO" id="GO:0046677">
    <property type="term" value="P:response to antibiotic"/>
    <property type="evidence" value="ECO:0007669"/>
    <property type="project" value="InterPro"/>
</dbReference>
<reference evidence="4" key="2">
    <citation type="submission" date="2020-09" db="EMBL/GenBank/DDBJ databases">
        <authorList>
            <person name="Sun Q."/>
            <person name="Ohkuma M."/>
        </authorList>
    </citation>
    <scope>NUCLEOTIDE SEQUENCE</scope>
    <source>
        <strain evidence="4">JCM 4386</strain>
    </source>
</reference>
<evidence type="ECO:0000256" key="3">
    <source>
        <dbReference type="ARBA" id="ARBA00023315"/>
    </source>
</evidence>
<dbReference type="Proteomes" id="UP000606194">
    <property type="component" value="Unassembled WGS sequence"/>
</dbReference>
<comment type="similarity">
    <text evidence="1">Belongs to the antibiotic N-acetyltransferase family.</text>
</comment>
<dbReference type="PANTHER" id="PTHR11104:SF0">
    <property type="entry name" value="SPBETA PROPHAGE-DERIVED AMINOGLYCOSIDE N(3')-ACETYLTRANSFERASE-LIKE PROTEIN YOKD"/>
    <property type="match status" value="1"/>
</dbReference>
<evidence type="ECO:0000313" key="4">
    <source>
        <dbReference type="EMBL" id="GGR70534.1"/>
    </source>
</evidence>
<dbReference type="RefSeq" id="WP_190147688.1">
    <property type="nucleotide sequence ID" value="NZ_BMTL01000002.1"/>
</dbReference>
<protein>
    <submittedName>
        <fullName evidence="4">AAC(3) family N-acetyltransferase</fullName>
    </submittedName>
</protein>
<name>A0A918FR26_9ACTN</name>
<evidence type="ECO:0000256" key="2">
    <source>
        <dbReference type="ARBA" id="ARBA00022679"/>
    </source>
</evidence>
<accession>A0A918FR26</accession>
<evidence type="ECO:0000313" key="5">
    <source>
        <dbReference type="Proteomes" id="UP000606194"/>
    </source>
</evidence>
<evidence type="ECO:0000256" key="1">
    <source>
        <dbReference type="ARBA" id="ARBA00006383"/>
    </source>
</evidence>
<dbReference type="InterPro" id="IPR028345">
    <property type="entry name" value="Antibiotic_NAT-like"/>
</dbReference>
<reference evidence="4" key="1">
    <citation type="journal article" date="2014" name="Int. J. Syst. Evol. Microbiol.">
        <title>Complete genome sequence of Corynebacterium casei LMG S-19264T (=DSM 44701T), isolated from a smear-ripened cheese.</title>
        <authorList>
            <consortium name="US DOE Joint Genome Institute (JGI-PGF)"/>
            <person name="Walter F."/>
            <person name="Albersmeier A."/>
            <person name="Kalinowski J."/>
            <person name="Ruckert C."/>
        </authorList>
    </citation>
    <scope>NUCLEOTIDE SEQUENCE</scope>
    <source>
        <strain evidence="4">JCM 4386</strain>
    </source>
</reference>